<dbReference type="SMART" id="SM00825">
    <property type="entry name" value="PKS_KS"/>
    <property type="match status" value="1"/>
</dbReference>
<evidence type="ECO:0000256" key="4">
    <source>
        <dbReference type="ARBA" id="ARBA00022857"/>
    </source>
</evidence>
<dbReference type="SMART" id="SM00827">
    <property type="entry name" value="PKS_AT"/>
    <property type="match status" value="1"/>
</dbReference>
<dbReference type="InterPro" id="IPR020807">
    <property type="entry name" value="PKS_DH"/>
</dbReference>
<dbReference type="PROSITE" id="PS52004">
    <property type="entry name" value="KS3_2"/>
    <property type="match status" value="1"/>
</dbReference>
<dbReference type="PROSITE" id="PS00012">
    <property type="entry name" value="PHOSPHOPANTETHEINE"/>
    <property type="match status" value="1"/>
</dbReference>
<dbReference type="Gene3D" id="3.90.180.10">
    <property type="entry name" value="Medium-chain alcohol dehydrogenases, catalytic domain"/>
    <property type="match status" value="1"/>
</dbReference>
<dbReference type="InterPro" id="IPR016039">
    <property type="entry name" value="Thiolase-like"/>
</dbReference>
<evidence type="ECO:0000256" key="1">
    <source>
        <dbReference type="ARBA" id="ARBA00022450"/>
    </source>
</evidence>
<dbReference type="Gene3D" id="1.10.1200.10">
    <property type="entry name" value="ACP-like"/>
    <property type="match status" value="1"/>
</dbReference>
<dbReference type="InterPro" id="IPR011032">
    <property type="entry name" value="GroES-like_sf"/>
</dbReference>
<name>A0A8A5D6L3_9PEZI</name>
<dbReference type="InterPro" id="IPR016035">
    <property type="entry name" value="Acyl_Trfase/lysoPLipase"/>
</dbReference>
<dbReference type="InterPro" id="IPR020841">
    <property type="entry name" value="PKS_Beta-ketoAc_synthase_dom"/>
</dbReference>
<dbReference type="FunFam" id="3.40.50.720:FF:000209">
    <property type="entry name" value="Polyketide synthase Pks12"/>
    <property type="match status" value="1"/>
</dbReference>
<dbReference type="InterPro" id="IPR014030">
    <property type="entry name" value="Ketoacyl_synth_N"/>
</dbReference>
<dbReference type="InterPro" id="IPR016036">
    <property type="entry name" value="Malonyl_transacylase_ACP-bd"/>
</dbReference>
<dbReference type="SUPFAM" id="SSF52151">
    <property type="entry name" value="FabD/lysophospholipase-like"/>
    <property type="match status" value="1"/>
</dbReference>
<dbReference type="GO" id="GO:0006633">
    <property type="term" value="P:fatty acid biosynthetic process"/>
    <property type="evidence" value="ECO:0007669"/>
    <property type="project" value="TreeGrafter"/>
</dbReference>
<dbReference type="Gene3D" id="3.40.47.10">
    <property type="match status" value="2"/>
</dbReference>
<dbReference type="PANTHER" id="PTHR43775:SF29">
    <property type="entry name" value="ASPERFURANONE POLYKETIDE SYNTHASE AFOG-RELATED"/>
    <property type="match status" value="1"/>
</dbReference>
<feature type="domain" description="Carrier" evidence="10">
    <location>
        <begin position="2445"/>
        <end position="2522"/>
    </location>
</feature>
<dbReference type="InterPro" id="IPR006162">
    <property type="entry name" value="Ppantetheine_attach_site"/>
</dbReference>
<dbReference type="InterPro" id="IPR013154">
    <property type="entry name" value="ADH-like_N"/>
</dbReference>
<dbReference type="InterPro" id="IPR013149">
    <property type="entry name" value="ADH-like_C"/>
</dbReference>
<keyword evidence="6" id="KW-0511">Multifunctional enzyme</keyword>
<dbReference type="PROSITE" id="PS52019">
    <property type="entry name" value="PKS_MFAS_DH"/>
    <property type="match status" value="1"/>
</dbReference>
<dbReference type="SUPFAM" id="SSF55048">
    <property type="entry name" value="Probable ACP-binding domain of malonyl-CoA ACP transacylase"/>
    <property type="match status" value="1"/>
</dbReference>
<dbReference type="SUPFAM" id="SSF51735">
    <property type="entry name" value="NAD(P)-binding Rossmann-fold domains"/>
    <property type="match status" value="2"/>
</dbReference>
<dbReference type="CDD" id="cd02440">
    <property type="entry name" value="AdoMet_MTases"/>
    <property type="match status" value="1"/>
</dbReference>
<feature type="domain" description="Ketosynthase family 3 (KS3)" evidence="11">
    <location>
        <begin position="33"/>
        <end position="383"/>
    </location>
</feature>
<dbReference type="Pfam" id="PF08240">
    <property type="entry name" value="ADH_N"/>
    <property type="match status" value="1"/>
</dbReference>
<gene>
    <name evidence="13" type="primary">scyPKS</name>
</gene>
<dbReference type="InterPro" id="IPR020843">
    <property type="entry name" value="ER"/>
</dbReference>
<accession>A0A8A5D6L3</accession>
<dbReference type="InterPro" id="IPR029063">
    <property type="entry name" value="SAM-dependent_MTases_sf"/>
</dbReference>
<dbReference type="Pfam" id="PF23297">
    <property type="entry name" value="ACP_SdgA_C"/>
    <property type="match status" value="1"/>
</dbReference>
<keyword evidence="4" id="KW-0521">NADP</keyword>
<dbReference type="GO" id="GO:0016491">
    <property type="term" value="F:oxidoreductase activity"/>
    <property type="evidence" value="ECO:0007669"/>
    <property type="project" value="UniProtKB-KW"/>
</dbReference>
<feature type="active site" description="Proton donor; for dehydratase activity" evidence="8">
    <location>
        <position position="1157"/>
    </location>
</feature>
<dbReference type="InterPro" id="IPR049551">
    <property type="entry name" value="PKS_DH_C"/>
</dbReference>
<reference evidence="13" key="1">
    <citation type="journal article" date="2020" name="Chem. Sci.">
        <title>Uncovering biosynthetic relationships between antifungal nonadrides and octadrides.</title>
        <authorList>
            <person name="de Mattos-Shipley K.M.J."/>
            <person name="Spencer C."/>
            <person name="Greco C."/>
            <person name="Heard D.M."/>
            <person name="O'Flynn D.E."/>
            <person name="Dao T.T."/>
            <person name="Song Z."/>
            <person name="Mulholland N.P."/>
            <person name="Vincent J.L."/>
            <person name="Simpson T.J."/>
            <person name="Cox R.R."/>
            <person name="Bailey A.M."/>
            <person name="Willis C.L."/>
        </authorList>
    </citation>
    <scope>NUCLEOTIDE SEQUENCE</scope>
    <source>
        <strain evidence="13">UAMH 3620</strain>
    </source>
</reference>
<dbReference type="EMBL" id="MT724050">
    <property type="protein sequence ID" value="QTE76000.1"/>
    <property type="molecule type" value="Genomic_DNA"/>
</dbReference>
<evidence type="ECO:0000256" key="6">
    <source>
        <dbReference type="ARBA" id="ARBA00023268"/>
    </source>
</evidence>
<dbReference type="Gene3D" id="3.40.366.10">
    <property type="entry name" value="Malonyl-Coenzyme A Acyl Carrier Protein, domain 2"/>
    <property type="match status" value="1"/>
</dbReference>
<organism evidence="13">
    <name type="scientific">Scytalidium album</name>
    <dbReference type="NCBI Taxonomy" id="1525810"/>
    <lineage>
        <taxon>Eukaryota</taxon>
        <taxon>Fungi</taxon>
        <taxon>Dikarya</taxon>
        <taxon>Ascomycota</taxon>
        <taxon>Pezizomycotina</taxon>
        <taxon>Leotiomycetes</taxon>
        <taxon>Leotiomycetes incertae sedis</taxon>
        <taxon>Scytalidium</taxon>
    </lineage>
</organism>
<feature type="region of interest" description="C-terminal hotdog fold" evidence="8">
    <location>
        <begin position="1092"/>
        <end position="1248"/>
    </location>
</feature>
<keyword evidence="5" id="KW-0560">Oxidoreductase</keyword>
<evidence type="ECO:0000259" key="12">
    <source>
        <dbReference type="PROSITE" id="PS52019"/>
    </source>
</evidence>
<evidence type="ECO:0000256" key="5">
    <source>
        <dbReference type="ARBA" id="ARBA00023002"/>
    </source>
</evidence>
<dbReference type="InterPro" id="IPR013968">
    <property type="entry name" value="PKS_KR"/>
</dbReference>
<feature type="compositionally biased region" description="Polar residues" evidence="9">
    <location>
        <begin position="408"/>
        <end position="424"/>
    </location>
</feature>
<dbReference type="Pfam" id="PF02801">
    <property type="entry name" value="Ketoacyl-synt_C"/>
    <property type="match status" value="1"/>
</dbReference>
<dbReference type="CDD" id="cd00833">
    <property type="entry name" value="PKS"/>
    <property type="match status" value="1"/>
</dbReference>
<dbReference type="InterPro" id="IPR057326">
    <property type="entry name" value="KR_dom"/>
</dbReference>
<protein>
    <submittedName>
        <fullName evidence="13">ScyPKS</fullName>
    </submittedName>
</protein>
<dbReference type="InterPro" id="IPR020806">
    <property type="entry name" value="PKS_PP-bd"/>
</dbReference>
<dbReference type="Gene3D" id="3.30.70.3290">
    <property type="match status" value="1"/>
</dbReference>
<keyword evidence="7" id="KW-0012">Acyltransferase</keyword>
<evidence type="ECO:0000256" key="2">
    <source>
        <dbReference type="ARBA" id="ARBA00022553"/>
    </source>
</evidence>
<feature type="region of interest" description="N-terminal hotdog fold" evidence="8">
    <location>
        <begin position="926"/>
        <end position="1062"/>
    </location>
</feature>
<feature type="region of interest" description="Disordered" evidence="9">
    <location>
        <begin position="408"/>
        <end position="445"/>
    </location>
</feature>
<dbReference type="Pfam" id="PF08242">
    <property type="entry name" value="Methyltransf_12"/>
    <property type="match status" value="1"/>
</dbReference>
<dbReference type="Pfam" id="PF08659">
    <property type="entry name" value="KR"/>
    <property type="match status" value="1"/>
</dbReference>
<evidence type="ECO:0000259" key="11">
    <source>
        <dbReference type="PROSITE" id="PS52004"/>
    </source>
</evidence>
<dbReference type="SMART" id="SM00826">
    <property type="entry name" value="PKS_DH"/>
    <property type="match status" value="1"/>
</dbReference>
<evidence type="ECO:0000256" key="3">
    <source>
        <dbReference type="ARBA" id="ARBA00022679"/>
    </source>
</evidence>
<dbReference type="SUPFAM" id="SSF47336">
    <property type="entry name" value="ACP-like"/>
    <property type="match status" value="1"/>
</dbReference>
<evidence type="ECO:0000256" key="8">
    <source>
        <dbReference type="PROSITE-ProRule" id="PRU01363"/>
    </source>
</evidence>
<dbReference type="InterPro" id="IPR042104">
    <property type="entry name" value="PKS_dehydratase_sf"/>
</dbReference>
<dbReference type="SMART" id="SM00822">
    <property type="entry name" value="PKS_KR"/>
    <property type="match status" value="1"/>
</dbReference>
<dbReference type="CDD" id="cd05195">
    <property type="entry name" value="enoyl_red"/>
    <property type="match status" value="1"/>
</dbReference>
<evidence type="ECO:0000313" key="13">
    <source>
        <dbReference type="EMBL" id="QTE76000.1"/>
    </source>
</evidence>
<dbReference type="InterPro" id="IPR049900">
    <property type="entry name" value="PKS_mFAS_DH"/>
</dbReference>
<dbReference type="Gene3D" id="3.40.50.720">
    <property type="entry name" value="NAD(P)-binding Rossmann-like Domain"/>
    <property type="match status" value="1"/>
</dbReference>
<dbReference type="InterPro" id="IPR014043">
    <property type="entry name" value="Acyl_transferase_dom"/>
</dbReference>
<dbReference type="Pfam" id="PF16197">
    <property type="entry name" value="KAsynt_C_assoc"/>
    <property type="match status" value="1"/>
</dbReference>
<dbReference type="InterPro" id="IPR013217">
    <property type="entry name" value="Methyltransf_12"/>
</dbReference>
<dbReference type="Pfam" id="PF00698">
    <property type="entry name" value="Acyl_transf_1"/>
    <property type="match status" value="1"/>
</dbReference>
<keyword evidence="1" id="KW-0596">Phosphopantetheine</keyword>
<dbReference type="Pfam" id="PF21089">
    <property type="entry name" value="PKS_DH_N"/>
    <property type="match status" value="1"/>
</dbReference>
<dbReference type="Gene3D" id="3.10.129.110">
    <property type="entry name" value="Polyketide synthase dehydratase"/>
    <property type="match status" value="1"/>
</dbReference>
<dbReference type="InterPro" id="IPR014031">
    <property type="entry name" value="Ketoacyl_synth_C"/>
</dbReference>
<dbReference type="PANTHER" id="PTHR43775">
    <property type="entry name" value="FATTY ACID SYNTHASE"/>
    <property type="match status" value="1"/>
</dbReference>
<dbReference type="SMART" id="SM00823">
    <property type="entry name" value="PKS_PP"/>
    <property type="match status" value="1"/>
</dbReference>
<dbReference type="InterPro" id="IPR050091">
    <property type="entry name" value="PKS_NRPS_Biosynth_Enz"/>
</dbReference>
<evidence type="ECO:0000256" key="9">
    <source>
        <dbReference type="SAM" id="MobiDB-lite"/>
    </source>
</evidence>
<sequence>MAPFLNGQHNGTGDAAHGSSVTNGISILSEDKSMPIAVVGMSMRGPADATSVEGLWKLVSEAREGRTSIPKERWNNDAFYHPDSNRHGTHNVTAGHFMTEDLSRFDAPFFNMTNAEAAALDPQQRLLLECTYEALENSGTPLSEVQGSKTSCFVGSFCGDYTDLLMRDPETVPIFMSPDGRCYTFDDRANGYARGEGVGCVILKPLEDALRDGDTIRAVIRGTGSNQDGKTSGITLPSGSAQESLIRTVYKTAGLDPLETSYVEAHGTGTPAGDPLETGALSRVFCPDRSPDEPLRIGSIKTNVGHLEGASGIAGVIKTILMLENKTLLPNRNFKNPNPRIPFYDWKLKVNTLVEPWIVSGPRRASVNSFGYGGANAHAILESAEDYLSSRKLNGSFRTTKSVLSLELNPSANGHSNGSTNGVTNGHAAESANGHSNGSAKKPVQTERTRLFIVSGFDEATSKRQAQTLSNYLESRQDLDDDNYLDNLAYTLGERRTEFIWKAAVPASSKSDLSKALSGDIKFSKSNKKPTLGFVFTGQGAQWCGMGKELLEAYPVFRKTINKIGSYLTSLGAPFDVADELTKDPKISQIGLALYSQPLCSAVQIALVDLLASWGIKPASVTGHSSGEIAAAYTMGALNLEDAMAVAYYRGLASSNMQKTGTVSGSMMAVGMSKEDALPYISGLTKGKATVACVNSPSSITVSGDVTAIDELHVILEEKKLFARKLAVEVAYHSHHMELVADEYNTSISNIKIQETGDVEFYSSVYGKRIDASELGASYWVANMLREVKFADSVRLLCLETSSGKKTRKRASTPVVNIIVEIGPHSALAGPIKQILQADSKLKEAGISYVSPLIRKVDAVKTTLDLASKLLVGGYPVDLSAVNRPIGTESHSVLADLPPYPWNHANSYWAEPRLSKVFRQRTSPRTDLLGALDRNANPLEPRWRNHIRESEIPWVKDHKIQSNVVYPAAGYIVMAIEAAFQRATEKSLTINGYKLREVSIGSALVIPEQSEGVETLVTFKPHTDSIRAPSDLWDEFCVYSVTDDNRWTEHCRGLIMVQTPQRTVNIIDGDVQAVAEKKSYIEIIAETEDKCKIDVDVKEFYEQLAQLGIEYGETFANMTKARAAHNSCIGTISIADTAAVMPMHFQFPFVIHPSTLDAIFHPIFVALAAEVGPLKDPAVPVFIEEIYVSHQISSKPGDELVVYAGTKKKDDKYLMASMIVVDGDHPDGEPVLTISDLTCTTLAREVAVESGDEIKRVTYNFEWRADIDLLSINDASKLCAYPTPPTQERHQIRSLEQTAYYYMEWALSKISTDELPSMEPHFQKLYACMEKFVKDVQEEKLGVPTALWVAADQAERANLRHNIRDSGPEGHLICLMGRNIPAIMKKEIDPWTLLTEKQSLEAYFRDTPRIARTYDAVAKYFYLLGHKNPHLSILQIGTGTGGATFPILKSLGGADGEIPRFQKYDFTDTSNILSEELKQKLAPWKDLIAFKELDLNNDPIAQGYTVESYDVILAAHTLRTSKSLHTALGNARRLLKPGGKLVILDVTRERMAPSLVFGTLPNWWAAEEEDRQASPILSEDAWQTALLTSHFSGLELVVWDTPDEPEHQSSMMVATALHKETIKTPDVLVVAEEDDCGVSVTHLLERLADLKINFEVIPFAQAKPTGKVCIVLSELAKSILSDPSKEEFETTKDIFIESGGVLWVTRGGILSPTDPNSNLVTGFARTSRAETGGTIITTLDLDSQKPLSPTSSAETIFSLFKSLFTLDHPSTNEIDMEYAERDGQLLIPRLIENGKLSKRILASSRRPVPEPQPFHQPGRPLVMHVGQPGLLDTIHFIDDERMAQPLADDEVELKVKATGLNFKDVMMGLGQIESETLGIECAGVVTAIGKKVQGFAIGDRVSTYGFGTFSNFYREKWTALQKIPDDMSFEMGAALPITYGTAYYSVYHLARVEKSDSILVHAATGGLGQAIIELCQLIGAEIYATVGTKEKKELLMDLFKIPEDHIFYSRDGSFAKGIMRMTGGKGADVIFNSLAGEALRITWDCIAPYGRFIELGARDLTVNTRLEMKNFIKNPMFAAFNFIYLVRAKREVADKVCADVMDLFRNKLIKGPSPLHVHRISKVEEALRIMQTGKHMGKLVAVSEPDEIVQTIPRDTSKNLLRADASYLLVGGLGGIGRATALWMIEHGAKNLIFANRSGLASQEARDTIDALKSKGASAAVYSCDVSKSEALAELVAESSKSMPPIRGVIQGAMVLRDGLLEKMPLSDYTSVIRPKVQGTWNLHNLLPKDMDFFLMLSSISGIIGNAAQAAYAAGSTFMDAFATYRNSLDLPAITIDLGVITEVGYLAETNKELAAGMQRQGFEGTNKEKLLALIQSAIADPKREGRLSQVVTGLGMWKEGESLATFDLPVFNHFRRQALKKENGAADAGARVRDTLKVAKTLEEAADKICAALIDKISSRSNIPVDNISQDNPMSDYGIDSLVAVEMRNWIVREMDSTMPILELLANQSLQQLSAKIAQRSRLVDLKVVEAEA</sequence>
<dbReference type="InterPro" id="IPR032821">
    <property type="entry name" value="PKS_assoc"/>
</dbReference>
<dbReference type="InterPro" id="IPR001227">
    <property type="entry name" value="Ac_transferase_dom_sf"/>
</dbReference>
<dbReference type="SUPFAM" id="SSF53335">
    <property type="entry name" value="S-adenosyl-L-methionine-dependent methyltransferases"/>
    <property type="match status" value="1"/>
</dbReference>
<dbReference type="PROSITE" id="PS50075">
    <property type="entry name" value="CARRIER"/>
    <property type="match status" value="1"/>
</dbReference>
<dbReference type="SMART" id="SM00829">
    <property type="entry name" value="PKS_ER"/>
    <property type="match status" value="1"/>
</dbReference>
<keyword evidence="3" id="KW-0808">Transferase</keyword>
<feature type="domain" description="PKS/mFAS DH" evidence="12">
    <location>
        <begin position="926"/>
        <end position="1248"/>
    </location>
</feature>
<dbReference type="InterPro" id="IPR056501">
    <property type="entry name" value="NAD-bd_HRPKS_sdrA"/>
</dbReference>
<dbReference type="Pfam" id="PF23114">
    <property type="entry name" value="NAD-bd_HRPKS_sdrA"/>
    <property type="match status" value="1"/>
</dbReference>
<evidence type="ECO:0000256" key="7">
    <source>
        <dbReference type="ARBA" id="ARBA00023315"/>
    </source>
</evidence>
<dbReference type="InterPro" id="IPR009081">
    <property type="entry name" value="PP-bd_ACP"/>
</dbReference>
<dbReference type="SUPFAM" id="SSF53901">
    <property type="entry name" value="Thiolase-like"/>
    <property type="match status" value="2"/>
</dbReference>
<dbReference type="Pfam" id="PF14765">
    <property type="entry name" value="PS-DH"/>
    <property type="match status" value="1"/>
</dbReference>
<dbReference type="GO" id="GO:0030639">
    <property type="term" value="P:polyketide biosynthetic process"/>
    <property type="evidence" value="ECO:0007669"/>
    <property type="project" value="UniProtKB-ARBA"/>
</dbReference>
<dbReference type="Pfam" id="PF00109">
    <property type="entry name" value="ketoacyl-synt"/>
    <property type="match status" value="2"/>
</dbReference>
<proteinExistence type="predicted"/>
<dbReference type="GO" id="GO:0004312">
    <property type="term" value="F:fatty acid synthase activity"/>
    <property type="evidence" value="ECO:0007669"/>
    <property type="project" value="TreeGrafter"/>
</dbReference>
<dbReference type="InterPro" id="IPR036736">
    <property type="entry name" value="ACP-like_sf"/>
</dbReference>
<dbReference type="Pfam" id="PF00107">
    <property type="entry name" value="ADH_zinc_N"/>
    <property type="match status" value="1"/>
</dbReference>
<dbReference type="SUPFAM" id="SSF50129">
    <property type="entry name" value="GroES-like"/>
    <property type="match status" value="1"/>
</dbReference>
<dbReference type="GO" id="GO:1901336">
    <property type="term" value="P:lactone biosynthetic process"/>
    <property type="evidence" value="ECO:0007669"/>
    <property type="project" value="UniProtKB-ARBA"/>
</dbReference>
<dbReference type="InterPro" id="IPR036291">
    <property type="entry name" value="NAD(P)-bd_dom_sf"/>
</dbReference>
<dbReference type="GO" id="GO:0031177">
    <property type="term" value="F:phosphopantetheine binding"/>
    <property type="evidence" value="ECO:0007669"/>
    <property type="project" value="InterPro"/>
</dbReference>
<dbReference type="InterPro" id="IPR049552">
    <property type="entry name" value="PKS_DH_N"/>
</dbReference>
<keyword evidence="2" id="KW-0597">Phosphoprotein</keyword>
<evidence type="ECO:0000259" key="10">
    <source>
        <dbReference type="PROSITE" id="PS50075"/>
    </source>
</evidence>
<dbReference type="Gene3D" id="3.40.50.150">
    <property type="entry name" value="Vaccinia Virus protein VP39"/>
    <property type="match status" value="1"/>
</dbReference>
<feature type="active site" description="Proton acceptor; for dehydratase activity" evidence="8">
    <location>
        <position position="958"/>
    </location>
</feature>